<comment type="caution">
    <text evidence="2">The sequence shown here is derived from an EMBL/GenBank/DDBJ whole genome shotgun (WGS) entry which is preliminary data.</text>
</comment>
<organism evidence="2 3">
    <name type="scientific">Rubripirellula reticaptiva</name>
    <dbReference type="NCBI Taxonomy" id="2528013"/>
    <lineage>
        <taxon>Bacteria</taxon>
        <taxon>Pseudomonadati</taxon>
        <taxon>Planctomycetota</taxon>
        <taxon>Planctomycetia</taxon>
        <taxon>Pirellulales</taxon>
        <taxon>Pirellulaceae</taxon>
        <taxon>Rubripirellula</taxon>
    </lineage>
</organism>
<gene>
    <name evidence="2" type="ORF">Poly59_37120</name>
</gene>
<proteinExistence type="predicted"/>
<dbReference type="Proteomes" id="UP000317977">
    <property type="component" value="Unassembled WGS sequence"/>
</dbReference>
<name>A0A5C6EP06_9BACT</name>
<evidence type="ECO:0000313" key="3">
    <source>
        <dbReference type="Proteomes" id="UP000317977"/>
    </source>
</evidence>
<protein>
    <submittedName>
        <fullName evidence="2">Uncharacterized protein</fullName>
    </submittedName>
</protein>
<accession>A0A5C6EP06</accession>
<dbReference type="AlphaFoldDB" id="A0A5C6EP06"/>
<dbReference type="EMBL" id="SJPX01000004">
    <property type="protein sequence ID" value="TWU49099.1"/>
    <property type="molecule type" value="Genomic_DNA"/>
</dbReference>
<reference evidence="2 3" key="1">
    <citation type="submission" date="2019-02" db="EMBL/GenBank/DDBJ databases">
        <title>Deep-cultivation of Planctomycetes and their phenomic and genomic characterization uncovers novel biology.</title>
        <authorList>
            <person name="Wiegand S."/>
            <person name="Jogler M."/>
            <person name="Boedeker C."/>
            <person name="Pinto D."/>
            <person name="Vollmers J."/>
            <person name="Rivas-Marin E."/>
            <person name="Kohn T."/>
            <person name="Peeters S.H."/>
            <person name="Heuer A."/>
            <person name="Rast P."/>
            <person name="Oberbeckmann S."/>
            <person name="Bunk B."/>
            <person name="Jeske O."/>
            <person name="Meyerdierks A."/>
            <person name="Storesund J.E."/>
            <person name="Kallscheuer N."/>
            <person name="Luecker S."/>
            <person name="Lage O.M."/>
            <person name="Pohl T."/>
            <person name="Merkel B.J."/>
            <person name="Hornburger P."/>
            <person name="Mueller R.-W."/>
            <person name="Bruemmer F."/>
            <person name="Labrenz M."/>
            <person name="Spormann A.M."/>
            <person name="Op Den Camp H."/>
            <person name="Overmann J."/>
            <person name="Amann R."/>
            <person name="Jetten M.S.M."/>
            <person name="Mascher T."/>
            <person name="Medema M.H."/>
            <person name="Devos D.P."/>
            <person name="Kaster A.-K."/>
            <person name="Ovreas L."/>
            <person name="Rohde M."/>
            <person name="Galperin M.Y."/>
            <person name="Jogler C."/>
        </authorList>
    </citation>
    <scope>NUCLEOTIDE SEQUENCE [LARGE SCALE GENOMIC DNA]</scope>
    <source>
        <strain evidence="2 3">Poly59</strain>
    </source>
</reference>
<keyword evidence="3" id="KW-1185">Reference proteome</keyword>
<sequence length="70" mass="7812">MCTNQSESRKRPVLLTQWAVEVQMRSGLLAQPNSSEAGPDRQRGTRRLTAPSHPPSADALRVQLIVPSWF</sequence>
<evidence type="ECO:0000256" key="1">
    <source>
        <dbReference type="SAM" id="MobiDB-lite"/>
    </source>
</evidence>
<feature type="region of interest" description="Disordered" evidence="1">
    <location>
        <begin position="27"/>
        <end position="56"/>
    </location>
</feature>
<evidence type="ECO:0000313" key="2">
    <source>
        <dbReference type="EMBL" id="TWU49099.1"/>
    </source>
</evidence>